<dbReference type="GO" id="GO:0005524">
    <property type="term" value="F:ATP binding"/>
    <property type="evidence" value="ECO:0007669"/>
    <property type="project" value="UniProtKB-KW"/>
</dbReference>
<comment type="similarity">
    <text evidence="1">Belongs to the DNA2/NAM7 helicase family.</text>
</comment>
<keyword evidence="3" id="KW-0378">Hydrolase</keyword>
<keyword evidence="4 10" id="KW-0347">Helicase</keyword>
<dbReference type="OrthoDB" id="9757917at2"/>
<dbReference type="InterPro" id="IPR041677">
    <property type="entry name" value="DNA2/NAM7_AAA_11"/>
</dbReference>
<dbReference type="Proteomes" id="UP000236569">
    <property type="component" value="Unassembled WGS sequence"/>
</dbReference>
<sequence>MTAPSRPEAILDFWRAVEFFSPQTVPKANPAARAEPVEVLREDALLPWEEGHRWARRPRPPGTANRFTVYCGIYSLSNVSTVLESVLGKDPESADERMDGESCLFALLVTRDGRPLLESITLSSCAWAVSRTRQPGPRSRNWLEGFEEEAERIVGQVKARLAPDEDDERARELAEKSFPVGRPLTLQDLQDATRIVAESLGVNQMLRPSEIRARCGLVSSRRPYSIDDNDFLNSFFLRDLRKVSEQVRRGNVGQGLRDYLTPEMGVDVSRRIDVRERLDVLFEQLAPNLFPQGRWPSKGHHPLVFSQQFAVNTALPSLSEAGLFAVNGPPGTGKTTLLRDLVAAIVVERAKRLANLKAPADAFTGKLNWKTGKFTRAVATWRGDLQGFEIVVASANNGAVENVTRQIPGRDAIDESWRREADYFAEYGTRILGEEAWAMIAARLGNKSNRADFLSRFWHPEDQEEEGQTKRDPARPPKPEDGFRKLLEHLQGETISWAGAVKRFRAALNAEARIREERQHIHDLFGELRDLQGKLDIAPGVETTAAALLEQCYQEQRAVQETLEQALVQVRTAQDRHESHLKTKPNWLEILFSLGGVSRTWRAREQELSQEVGQAETRAQQLRATHADATRKAERAERELQLHREEKRQWAGRLREAQNELTQARERVQNIPSLATWATDEEARELSAPWTDREWNDARAQVFLEALRLHKAFLAANAETMRRSLHAATDVLSGSVPDSAPSEAVRAAWTALFFVIPVISTTFASFDRLFSHLGREALGYLLIDEAGQAIPQAAAGALWRSKRAIVVGDPMQLEPVVTIPLTAQQALRRHFNVGELWLPSETSAQQLADRVSLYGTNVPTQETSLWVGSPLRVHRRCDQPMFNISNQIAYDGMMVFGTSPESTLDLPESCWIDVHASEAEGHFILAEGEVARQLIRNLEVQGVNKASIFVISPFRAVVRELTRILPDVRVGTVHTTQGKESDVVILVLGGNPSRAGAKTWASQHPNLLNVAVSRAKHRLYVIGNREDWQKYQFFSVLARQLPLFRN</sequence>
<evidence type="ECO:0000259" key="9">
    <source>
        <dbReference type="Pfam" id="PF13087"/>
    </source>
</evidence>
<evidence type="ECO:0000313" key="10">
    <source>
        <dbReference type="EMBL" id="GBF07644.1"/>
    </source>
</evidence>
<keyword evidence="6" id="KW-0175">Coiled coil</keyword>
<accession>A0A2I9CZI3</accession>
<comment type="caution">
    <text evidence="10">The sequence shown here is derived from an EMBL/GenBank/DDBJ whole genome shotgun (WGS) entry which is preliminary data.</text>
</comment>
<feature type="compositionally biased region" description="Basic and acidic residues" evidence="7">
    <location>
        <begin position="467"/>
        <end position="482"/>
    </location>
</feature>
<dbReference type="InterPro" id="IPR041679">
    <property type="entry name" value="DNA2/NAM7-like_C"/>
</dbReference>
<feature type="domain" description="DNA2/NAM7 helicase helicase" evidence="8">
    <location>
        <begin position="758"/>
        <end position="817"/>
    </location>
</feature>
<evidence type="ECO:0000259" key="8">
    <source>
        <dbReference type="Pfam" id="PF13086"/>
    </source>
</evidence>
<feature type="domain" description="DNA2/NAM7 helicase-like C-terminal" evidence="9">
    <location>
        <begin position="923"/>
        <end position="1025"/>
    </location>
</feature>
<dbReference type="PANTHER" id="PTHR43788:SF8">
    <property type="entry name" value="DNA-BINDING PROTEIN SMUBP-2"/>
    <property type="match status" value="1"/>
</dbReference>
<keyword evidence="2" id="KW-0547">Nucleotide-binding</keyword>
<keyword evidence="5" id="KW-0067">ATP-binding</keyword>
<dbReference type="InterPro" id="IPR050534">
    <property type="entry name" value="Coronavir_polyprotein_1ab"/>
</dbReference>
<dbReference type="RefSeq" id="WP_133162075.1">
    <property type="nucleotide sequence ID" value="NZ_BFAG01000016.1"/>
</dbReference>
<dbReference type="SUPFAM" id="SSF52540">
    <property type="entry name" value="P-loop containing nucleoside triphosphate hydrolases"/>
    <property type="match status" value="1"/>
</dbReference>
<dbReference type="PANTHER" id="PTHR43788">
    <property type="entry name" value="DNA2/NAM7 HELICASE FAMILY MEMBER"/>
    <property type="match status" value="1"/>
</dbReference>
<dbReference type="CDD" id="cd18808">
    <property type="entry name" value="SF1_C_Upf1"/>
    <property type="match status" value="1"/>
</dbReference>
<evidence type="ECO:0000256" key="2">
    <source>
        <dbReference type="ARBA" id="ARBA00022741"/>
    </source>
</evidence>
<evidence type="ECO:0000256" key="1">
    <source>
        <dbReference type="ARBA" id="ARBA00007913"/>
    </source>
</evidence>
<dbReference type="InterPro" id="IPR047187">
    <property type="entry name" value="SF1_C_Upf1"/>
</dbReference>
<dbReference type="AlphaFoldDB" id="A0A2I9CZI3"/>
<dbReference type="Pfam" id="PF13086">
    <property type="entry name" value="AAA_11"/>
    <property type="match status" value="1"/>
</dbReference>
<evidence type="ECO:0000256" key="5">
    <source>
        <dbReference type="ARBA" id="ARBA00022840"/>
    </source>
</evidence>
<organism evidence="10 11">
    <name type="scientific">Deinococcus aerius</name>
    <dbReference type="NCBI Taxonomy" id="200253"/>
    <lineage>
        <taxon>Bacteria</taxon>
        <taxon>Thermotogati</taxon>
        <taxon>Deinococcota</taxon>
        <taxon>Deinococci</taxon>
        <taxon>Deinococcales</taxon>
        <taxon>Deinococcaceae</taxon>
        <taxon>Deinococcus</taxon>
    </lineage>
</organism>
<dbReference type="EMBL" id="BFAG01000016">
    <property type="protein sequence ID" value="GBF07644.1"/>
    <property type="molecule type" value="Genomic_DNA"/>
</dbReference>
<dbReference type="GO" id="GO:0003678">
    <property type="term" value="F:DNA helicase activity"/>
    <property type="evidence" value="ECO:0007669"/>
    <property type="project" value="UniProtKB-ARBA"/>
</dbReference>
<evidence type="ECO:0000313" key="11">
    <source>
        <dbReference type="Proteomes" id="UP000236569"/>
    </source>
</evidence>
<dbReference type="Pfam" id="PF13087">
    <property type="entry name" value="AAA_12"/>
    <property type="match status" value="1"/>
</dbReference>
<feature type="region of interest" description="Disordered" evidence="7">
    <location>
        <begin position="460"/>
        <end position="482"/>
    </location>
</feature>
<keyword evidence="11" id="KW-1185">Reference proteome</keyword>
<dbReference type="GO" id="GO:0016787">
    <property type="term" value="F:hydrolase activity"/>
    <property type="evidence" value="ECO:0007669"/>
    <property type="project" value="UniProtKB-KW"/>
</dbReference>
<dbReference type="InterPro" id="IPR027417">
    <property type="entry name" value="P-loop_NTPase"/>
</dbReference>
<evidence type="ECO:0000256" key="6">
    <source>
        <dbReference type="SAM" id="Coils"/>
    </source>
</evidence>
<evidence type="ECO:0000256" key="7">
    <source>
        <dbReference type="SAM" id="MobiDB-lite"/>
    </source>
</evidence>
<gene>
    <name evidence="10" type="ORF">DAERI_160022</name>
</gene>
<dbReference type="Gene3D" id="3.40.50.300">
    <property type="entry name" value="P-loop containing nucleotide triphosphate hydrolases"/>
    <property type="match status" value="3"/>
</dbReference>
<reference evidence="11" key="1">
    <citation type="submission" date="2018-01" db="EMBL/GenBank/DDBJ databases">
        <title>Draft Genome Sequence of the Radioresistant Bacterium Deinococcus aerius TR0125, Isolated from the Higher Atmosphere above Japan.</title>
        <authorList>
            <person name="Satoh K."/>
            <person name="Arai H."/>
            <person name="Sanzen T."/>
            <person name="Kawaguchi Y."/>
            <person name="Hayashi H."/>
            <person name="Yokobori S."/>
            <person name="Yamagishi A."/>
            <person name="Oono Y."/>
            <person name="Narumi I."/>
        </authorList>
    </citation>
    <scope>NUCLEOTIDE SEQUENCE [LARGE SCALE GENOMIC DNA]</scope>
    <source>
        <strain evidence="11">TR0125</strain>
    </source>
</reference>
<evidence type="ECO:0000256" key="3">
    <source>
        <dbReference type="ARBA" id="ARBA00022801"/>
    </source>
</evidence>
<evidence type="ECO:0000256" key="4">
    <source>
        <dbReference type="ARBA" id="ARBA00022806"/>
    </source>
</evidence>
<proteinExistence type="inferred from homology"/>
<feature type="coiled-coil region" evidence="6">
    <location>
        <begin position="605"/>
        <end position="667"/>
    </location>
</feature>
<protein>
    <submittedName>
        <fullName evidence="10">DNA helicase related protein</fullName>
    </submittedName>
</protein>
<name>A0A2I9CZI3_9DEIO</name>